<evidence type="ECO:0000313" key="3">
    <source>
        <dbReference type="Proteomes" id="UP000051530"/>
    </source>
</evidence>
<evidence type="ECO:0000313" key="2">
    <source>
        <dbReference type="EMBL" id="KRH93969.1"/>
    </source>
</evidence>
<protein>
    <submittedName>
        <fullName evidence="2">Extracellular matrix glycoprotein Laminin subunits alpha and gamma</fullName>
    </submittedName>
</protein>
<dbReference type="VEuPathDB" id="MicrosporidiaDB:M153_4630004702"/>
<gene>
    <name evidence="2" type="ORF">M153_4630004702</name>
</gene>
<keyword evidence="1" id="KW-0175">Coiled coil</keyword>
<reference evidence="2 3" key="1">
    <citation type="submission" date="2015-07" db="EMBL/GenBank/DDBJ databases">
        <title>The genome of Pseudoloma neurophilia, a relevant intracellular parasite of the zebrafish.</title>
        <authorList>
            <person name="Ndikumana S."/>
            <person name="Pelin A."/>
            <person name="Sanders J."/>
            <person name="Corradi N."/>
        </authorList>
    </citation>
    <scope>NUCLEOTIDE SEQUENCE [LARGE SCALE GENOMIC DNA]</scope>
    <source>
        <strain evidence="2 3">MK1</strain>
    </source>
</reference>
<feature type="coiled-coil region" evidence="1">
    <location>
        <begin position="96"/>
        <end position="123"/>
    </location>
</feature>
<proteinExistence type="predicted"/>
<dbReference type="AlphaFoldDB" id="A0A0R0M4G9"/>
<dbReference type="Proteomes" id="UP000051530">
    <property type="component" value="Unassembled WGS sequence"/>
</dbReference>
<sequence length="191" mass="22282">MSVDLQESILKCQNIADKLEKISKIQPRKGTSKQLMPQIIVDQKKKENLRQLVPFCQDVSKNLVEYLTNNLDVFEKHKQIEEKYMMYKEITEDDVLKESYTRMNELQTGIQQMEAEISKLKAKVFVNYENSINTFENVAEAEGKIKKPQYDLNFSELNDLIEEKYAFDVVGVSENECEIIEEIVTFLEGPQ</sequence>
<organism evidence="2 3">
    <name type="scientific">Pseudoloma neurophilia</name>
    <dbReference type="NCBI Taxonomy" id="146866"/>
    <lineage>
        <taxon>Eukaryota</taxon>
        <taxon>Fungi</taxon>
        <taxon>Fungi incertae sedis</taxon>
        <taxon>Microsporidia</taxon>
        <taxon>Pseudoloma</taxon>
    </lineage>
</organism>
<accession>A0A0R0M4G9</accession>
<comment type="caution">
    <text evidence="2">The sequence shown here is derived from an EMBL/GenBank/DDBJ whole genome shotgun (WGS) entry which is preliminary data.</text>
</comment>
<name>A0A0R0M4G9_9MICR</name>
<keyword evidence="3" id="KW-1185">Reference proteome</keyword>
<evidence type="ECO:0000256" key="1">
    <source>
        <dbReference type="SAM" id="Coils"/>
    </source>
</evidence>
<dbReference type="EMBL" id="LGUB01000167">
    <property type="protein sequence ID" value="KRH93969.1"/>
    <property type="molecule type" value="Genomic_DNA"/>
</dbReference>